<dbReference type="InterPro" id="IPR052710">
    <property type="entry name" value="CAAX_protease"/>
</dbReference>
<dbReference type="InterPro" id="IPR003675">
    <property type="entry name" value="Rce1/LyrA-like_dom"/>
</dbReference>
<feature type="transmembrane region" description="Helical" evidence="1">
    <location>
        <begin position="39"/>
        <end position="56"/>
    </location>
</feature>
<reference evidence="4" key="2">
    <citation type="submission" date="2014-05" db="EMBL/GenBank/DDBJ databases">
        <title>Draft genome sequence of Virgibacillus massiliensis Vm-5.</title>
        <authorList>
            <person name="Khelaifia S."/>
            <person name="Croce O."/>
            <person name="Lagier J.C."/>
            <person name="Raoult D."/>
        </authorList>
    </citation>
    <scope>NUCLEOTIDE SEQUENCE [LARGE SCALE GENOMIC DNA]</scope>
    <source>
        <strain evidence="4">Vm-5</strain>
    </source>
</reference>
<dbReference type="PANTHER" id="PTHR36435">
    <property type="entry name" value="SLR1288 PROTEIN"/>
    <property type="match status" value="1"/>
</dbReference>
<evidence type="ECO:0000259" key="2">
    <source>
        <dbReference type="Pfam" id="PF02517"/>
    </source>
</evidence>
<dbReference type="GO" id="GO:0006508">
    <property type="term" value="P:proteolysis"/>
    <property type="evidence" value="ECO:0007669"/>
    <property type="project" value="UniProtKB-KW"/>
</dbReference>
<sequence>MPKRYWWVIITYIIMQFLGVIFAPLLYSAFPINEAEATVYSMVLSFILGVLVVLWLMRPDMKQGVNEREASPTSEIILWSILGVFMAFFAQAIAGMIQTEFLGIQQNSENTEMIMDITRATPLFMIVPMFAAPILEEIIFRKIIFGRLYTRTNFLIAALLSAFIFAIIHGEPQHILVYGSMGLVFAYLYVKTKRILVPIFVHMAMNSIVVIAQYNIDPAELERQLKELQTILTL</sequence>
<reference evidence="3 4" key="1">
    <citation type="submission" date="2014-03" db="EMBL/GenBank/DDBJ databases">
        <authorList>
            <person name="Urmite Genomes U."/>
        </authorList>
    </citation>
    <scope>NUCLEOTIDE SEQUENCE [LARGE SCALE GENOMIC DNA]</scope>
    <source>
        <strain evidence="3 4">Vm-5</strain>
    </source>
</reference>
<keyword evidence="1" id="KW-1133">Transmembrane helix</keyword>
<keyword evidence="1" id="KW-0812">Transmembrane</keyword>
<keyword evidence="3" id="KW-0645">Protease</keyword>
<protein>
    <submittedName>
        <fullName evidence="3">CAAX amino terminal protease self-immunity</fullName>
    </submittedName>
</protein>
<organism evidence="3 4">
    <name type="scientific">Virgibacillus massiliensis</name>
    <dbReference type="NCBI Taxonomy" id="1462526"/>
    <lineage>
        <taxon>Bacteria</taxon>
        <taxon>Bacillati</taxon>
        <taxon>Bacillota</taxon>
        <taxon>Bacilli</taxon>
        <taxon>Bacillales</taxon>
        <taxon>Bacillaceae</taxon>
        <taxon>Virgibacillus</taxon>
    </lineage>
</organism>
<name>A0A024QGY1_9BACI</name>
<dbReference type="eggNOG" id="COG1266">
    <property type="taxonomic scope" value="Bacteria"/>
</dbReference>
<feature type="transmembrane region" description="Helical" evidence="1">
    <location>
        <begin position="117"/>
        <end position="136"/>
    </location>
</feature>
<dbReference type="Pfam" id="PF02517">
    <property type="entry name" value="Rce1-like"/>
    <property type="match status" value="1"/>
</dbReference>
<dbReference type="Proteomes" id="UP000028875">
    <property type="component" value="Unassembled WGS sequence"/>
</dbReference>
<dbReference type="OrthoDB" id="2194912at2"/>
<evidence type="ECO:0000313" key="3">
    <source>
        <dbReference type="EMBL" id="CDQ41462.1"/>
    </source>
</evidence>
<dbReference type="PANTHER" id="PTHR36435:SF6">
    <property type="entry name" value="ABORTIVE INFECTION PROTEIN"/>
    <property type="match status" value="1"/>
</dbReference>
<keyword evidence="1" id="KW-0472">Membrane</keyword>
<gene>
    <name evidence="3" type="ORF">BN990_03835</name>
</gene>
<feature type="transmembrane region" description="Helical" evidence="1">
    <location>
        <begin position="5"/>
        <end position="27"/>
    </location>
</feature>
<keyword evidence="4" id="KW-1185">Reference proteome</keyword>
<dbReference type="AlphaFoldDB" id="A0A024QGY1"/>
<keyword evidence="3" id="KW-0378">Hydrolase</keyword>
<feature type="transmembrane region" description="Helical" evidence="1">
    <location>
        <begin position="76"/>
        <end position="97"/>
    </location>
</feature>
<dbReference type="GO" id="GO:0080120">
    <property type="term" value="P:CAAX-box protein maturation"/>
    <property type="evidence" value="ECO:0007669"/>
    <property type="project" value="UniProtKB-ARBA"/>
</dbReference>
<evidence type="ECO:0000256" key="1">
    <source>
        <dbReference type="SAM" id="Phobius"/>
    </source>
</evidence>
<dbReference type="GO" id="GO:0004175">
    <property type="term" value="F:endopeptidase activity"/>
    <property type="evidence" value="ECO:0007669"/>
    <property type="project" value="UniProtKB-ARBA"/>
</dbReference>
<dbReference type="STRING" id="1462526.BN990_03835"/>
<feature type="transmembrane region" description="Helical" evidence="1">
    <location>
        <begin position="148"/>
        <end position="168"/>
    </location>
</feature>
<proteinExistence type="predicted"/>
<dbReference type="RefSeq" id="WP_021292630.1">
    <property type="nucleotide sequence ID" value="NZ_BNER01000005.1"/>
</dbReference>
<comment type="caution">
    <text evidence="3">The sequence shown here is derived from an EMBL/GenBank/DDBJ whole genome shotgun (WGS) entry which is preliminary data.</text>
</comment>
<dbReference type="EMBL" id="CCDP010000003">
    <property type="protein sequence ID" value="CDQ41462.1"/>
    <property type="molecule type" value="Genomic_DNA"/>
</dbReference>
<feature type="transmembrane region" description="Helical" evidence="1">
    <location>
        <begin position="174"/>
        <end position="190"/>
    </location>
</feature>
<feature type="domain" description="CAAX prenyl protease 2/Lysostaphin resistance protein A-like" evidence="2">
    <location>
        <begin position="121"/>
        <end position="207"/>
    </location>
</feature>
<evidence type="ECO:0000313" key="4">
    <source>
        <dbReference type="Proteomes" id="UP000028875"/>
    </source>
</evidence>
<accession>A0A024QGY1</accession>